<evidence type="ECO:0000256" key="2">
    <source>
        <dbReference type="SAM" id="MobiDB-lite"/>
    </source>
</evidence>
<proteinExistence type="inferred from homology"/>
<keyword evidence="8" id="KW-1185">Reference proteome</keyword>
<dbReference type="SMART" id="SM01000">
    <property type="entry name" value="Aha1_N"/>
    <property type="match status" value="1"/>
</dbReference>
<dbReference type="OrthoDB" id="567237at2759"/>
<dbReference type="EMBL" id="HBHV01000125">
    <property type="protein sequence ID" value="CAE0007571.1"/>
    <property type="molecule type" value="Transcribed_RNA"/>
</dbReference>
<comment type="similarity">
    <text evidence="1">Belongs to the AHA1 family.</text>
</comment>
<protein>
    <recommendedName>
        <fullName evidence="3">Activator of Hsp90 ATPase AHSA1-like N-terminal domain-containing protein</fullName>
    </recommendedName>
</protein>
<gene>
    <name evidence="6" type="ORF">PPRO1316_LOCUS84</name>
    <name evidence="5" type="ORF">PPRO1471_LOCUS7586</name>
    <name evidence="4" type="ORF">PPRO1472_LOCUS2336</name>
    <name evidence="7" type="ORF">PPROV_000883100</name>
</gene>
<dbReference type="Pfam" id="PF09229">
    <property type="entry name" value="Aha1_N"/>
    <property type="match status" value="1"/>
</dbReference>
<dbReference type="EMBL" id="HBDW01003348">
    <property type="protein sequence ID" value="CAD8218887.1"/>
    <property type="molecule type" value="Transcribed_RNA"/>
</dbReference>
<dbReference type="PANTHER" id="PTHR13009">
    <property type="entry name" value="HEAT SHOCK PROTEIN 90 HSP90 CO-CHAPERONE AHA-1"/>
    <property type="match status" value="1"/>
</dbReference>
<dbReference type="GO" id="GO:0051087">
    <property type="term" value="F:protein-folding chaperone binding"/>
    <property type="evidence" value="ECO:0007669"/>
    <property type="project" value="InterPro"/>
</dbReference>
<reference evidence="4" key="2">
    <citation type="submission" date="2021-01" db="EMBL/GenBank/DDBJ databases">
        <authorList>
            <person name="Corre E."/>
            <person name="Pelletier E."/>
            <person name="Niang G."/>
            <person name="Scheremetjew M."/>
            <person name="Finn R."/>
            <person name="Kale V."/>
            <person name="Holt S."/>
            <person name="Cochrane G."/>
            <person name="Meng A."/>
            <person name="Brown T."/>
            <person name="Cohen L."/>
        </authorList>
    </citation>
    <scope>NUCLEOTIDE SEQUENCE</scope>
    <source>
        <strain evidence="6">RCC2336</strain>
        <strain evidence="4">RCC251</strain>
        <strain evidence="5">RCC733</strain>
    </source>
</reference>
<organism evidence="4">
    <name type="scientific">Pycnococcus provasolii</name>
    <dbReference type="NCBI Taxonomy" id="41880"/>
    <lineage>
        <taxon>Eukaryota</taxon>
        <taxon>Viridiplantae</taxon>
        <taxon>Chlorophyta</taxon>
        <taxon>Pseudoscourfieldiophyceae</taxon>
        <taxon>Pseudoscourfieldiales</taxon>
        <taxon>Pycnococcaceae</taxon>
        <taxon>Pycnococcus</taxon>
    </lineage>
</organism>
<dbReference type="SUPFAM" id="SSF103111">
    <property type="entry name" value="Activator of Hsp90 ATPase, Aha1"/>
    <property type="match status" value="1"/>
</dbReference>
<reference evidence="7" key="1">
    <citation type="submission" date="2020-10" db="EMBL/GenBank/DDBJ databases">
        <title>Unveiling of a novel bifunctional photoreceptor, Dualchrome1, isolated from a cosmopolitan green alga.</title>
        <authorList>
            <person name="Suzuki S."/>
            <person name="Kawachi M."/>
        </authorList>
    </citation>
    <scope>NUCLEOTIDE SEQUENCE</scope>
    <source>
        <strain evidence="7">NIES 2893</strain>
    </source>
</reference>
<evidence type="ECO:0000313" key="8">
    <source>
        <dbReference type="Proteomes" id="UP000660262"/>
    </source>
</evidence>
<dbReference type="Proteomes" id="UP000660262">
    <property type="component" value="Unassembled WGS sequence"/>
</dbReference>
<dbReference type="GO" id="GO:0001671">
    <property type="term" value="F:ATPase activator activity"/>
    <property type="evidence" value="ECO:0007669"/>
    <property type="project" value="InterPro"/>
</dbReference>
<dbReference type="AlphaFoldDB" id="A0A6U0GQ89"/>
<sequence length="203" mass="22075">MASVEEDDDASNNLSYKYWWSKNDGDGNLPRPAPVKLSESDASAMSEDAAQRTSSGLSTWNKAQTFEERDFSSWGEARIKEVLVGVEASAGGRTAVVKEVTNAKGDASIVVSRGKKRAGFDYEVTFKWTTKLDPPEEGELEGSATIPSASLDDLDEMELTNVKVSAKKKGRENVEAGAIKAAKALVDKLRETFEAFAEELKCK</sequence>
<evidence type="ECO:0000256" key="1">
    <source>
        <dbReference type="ARBA" id="ARBA00006817"/>
    </source>
</evidence>
<dbReference type="InterPro" id="IPR036338">
    <property type="entry name" value="Aha1"/>
</dbReference>
<dbReference type="GO" id="GO:0006457">
    <property type="term" value="P:protein folding"/>
    <property type="evidence" value="ECO:0007669"/>
    <property type="project" value="TreeGrafter"/>
</dbReference>
<name>A0A6U0GQ89_9CHLO</name>
<dbReference type="EMBL" id="BNJQ01000027">
    <property type="protein sequence ID" value="GHP10098.1"/>
    <property type="molecule type" value="Genomic_DNA"/>
</dbReference>
<dbReference type="GO" id="GO:0005829">
    <property type="term" value="C:cytosol"/>
    <property type="evidence" value="ECO:0007669"/>
    <property type="project" value="TreeGrafter"/>
</dbReference>
<feature type="region of interest" description="Disordered" evidence="2">
    <location>
        <begin position="22"/>
        <end position="58"/>
    </location>
</feature>
<dbReference type="Gene3D" id="3.15.10.20">
    <property type="entry name" value="Activator of Hsp90 ATPase Aha1, N-terminal domain"/>
    <property type="match status" value="1"/>
</dbReference>
<dbReference type="PANTHER" id="PTHR13009:SF22">
    <property type="entry name" value="LD43819P"/>
    <property type="match status" value="1"/>
</dbReference>
<evidence type="ECO:0000313" key="4">
    <source>
        <dbReference type="EMBL" id="CAD8218887.1"/>
    </source>
</evidence>
<dbReference type="InterPro" id="IPR015310">
    <property type="entry name" value="AHSA1-like_N"/>
</dbReference>
<evidence type="ECO:0000313" key="6">
    <source>
        <dbReference type="EMBL" id="CAE0007571.1"/>
    </source>
</evidence>
<feature type="domain" description="Activator of Hsp90 ATPase AHSA1-like N-terminal" evidence="3">
    <location>
        <begin position="68"/>
        <end position="201"/>
    </location>
</feature>
<evidence type="ECO:0000259" key="3">
    <source>
        <dbReference type="SMART" id="SM01000"/>
    </source>
</evidence>
<dbReference type="EMBL" id="HBGR01011429">
    <property type="protein sequence ID" value="CAD9390765.1"/>
    <property type="molecule type" value="Transcribed_RNA"/>
</dbReference>
<evidence type="ECO:0000313" key="5">
    <source>
        <dbReference type="EMBL" id="CAD9390765.1"/>
    </source>
</evidence>
<accession>A0A6U0GQ89</accession>
<evidence type="ECO:0000313" key="7">
    <source>
        <dbReference type="EMBL" id="GHP10098.1"/>
    </source>
</evidence>